<accession>A0ABP1DNM1</accession>
<sequence length="131" mass="12948">MKFSPLVSLVGLIVAVMSNQVLAATNATNAADNNFAASCSRIGLSDGHILTATCGDGHGNNVASSTDLNFCIANAGGNLRCQVNGNYLASCGGCSLQGTFLQCSCGGVSGEASVDTNGCIGNAGGQLVCQP</sequence>
<feature type="signal peptide" evidence="1">
    <location>
        <begin position="1"/>
        <end position="23"/>
    </location>
</feature>
<organism evidence="3 4">
    <name type="scientific">Somion occarium</name>
    <dbReference type="NCBI Taxonomy" id="3059160"/>
    <lineage>
        <taxon>Eukaryota</taxon>
        <taxon>Fungi</taxon>
        <taxon>Dikarya</taxon>
        <taxon>Basidiomycota</taxon>
        <taxon>Agaricomycotina</taxon>
        <taxon>Agaricomycetes</taxon>
        <taxon>Polyporales</taxon>
        <taxon>Cerrenaceae</taxon>
        <taxon>Somion</taxon>
    </lineage>
</organism>
<dbReference type="Proteomes" id="UP001497453">
    <property type="component" value="Chromosome 5"/>
</dbReference>
<evidence type="ECO:0000313" key="4">
    <source>
        <dbReference type="Proteomes" id="UP001497453"/>
    </source>
</evidence>
<proteinExistence type="predicted"/>
<keyword evidence="1" id="KW-0732">Signal</keyword>
<evidence type="ECO:0000256" key="1">
    <source>
        <dbReference type="SAM" id="SignalP"/>
    </source>
</evidence>
<feature type="chain" id="PRO_5045351887" description="Cyanovirin-N domain-containing protein" evidence="1">
    <location>
        <begin position="24"/>
        <end position="131"/>
    </location>
</feature>
<dbReference type="SMART" id="SM01111">
    <property type="entry name" value="CVNH"/>
    <property type="match status" value="1"/>
</dbReference>
<keyword evidence="4" id="KW-1185">Reference proteome</keyword>
<feature type="domain" description="Cyanovirin-N" evidence="2">
    <location>
        <begin position="34"/>
        <end position="129"/>
    </location>
</feature>
<dbReference type="Pfam" id="PF08881">
    <property type="entry name" value="CVNH"/>
    <property type="match status" value="1"/>
</dbReference>
<dbReference type="InterPro" id="IPR036673">
    <property type="entry name" value="Cyanovirin-N_sf"/>
</dbReference>
<evidence type="ECO:0000313" key="3">
    <source>
        <dbReference type="EMBL" id="CAL1709400.1"/>
    </source>
</evidence>
<protein>
    <recommendedName>
        <fullName evidence="2">Cyanovirin-N domain-containing protein</fullName>
    </recommendedName>
</protein>
<dbReference type="SUPFAM" id="SSF51322">
    <property type="entry name" value="Cyanovirin-N"/>
    <property type="match status" value="1"/>
</dbReference>
<gene>
    <name evidence="3" type="ORF">GFSPODELE1_LOCUS7333</name>
</gene>
<dbReference type="Gene3D" id="2.30.60.10">
    <property type="entry name" value="Cyanovirin-N"/>
    <property type="match status" value="1"/>
</dbReference>
<dbReference type="InterPro" id="IPR011058">
    <property type="entry name" value="Cyanovirin-N"/>
</dbReference>
<reference evidence="4" key="1">
    <citation type="submission" date="2024-04" db="EMBL/GenBank/DDBJ databases">
        <authorList>
            <person name="Shaw F."/>
            <person name="Minotto A."/>
        </authorList>
    </citation>
    <scope>NUCLEOTIDE SEQUENCE [LARGE SCALE GENOMIC DNA]</scope>
</reference>
<dbReference type="EMBL" id="OZ037948">
    <property type="protein sequence ID" value="CAL1709400.1"/>
    <property type="molecule type" value="Genomic_DNA"/>
</dbReference>
<name>A0ABP1DNM1_9APHY</name>
<evidence type="ECO:0000259" key="2">
    <source>
        <dbReference type="SMART" id="SM01111"/>
    </source>
</evidence>